<keyword evidence="5" id="KW-1185">Reference proteome</keyword>
<evidence type="ECO:0000313" key="2">
    <source>
        <dbReference type="EMBL" id="CAF1059935.1"/>
    </source>
</evidence>
<evidence type="ECO:0000313" key="3">
    <source>
        <dbReference type="EMBL" id="CAF1230270.1"/>
    </source>
</evidence>
<evidence type="ECO:0000313" key="5">
    <source>
        <dbReference type="Proteomes" id="UP000663870"/>
    </source>
</evidence>
<proteinExistence type="predicted"/>
<sequence length="86" mass="9772">MPLSTLSPRRPAKQSRATSATPLRTTQQEIEITDLVTPVKSTVIITQANYTIRTLTLYNQQRRSILPTFPTLIYNHDPDLLLAKDH</sequence>
<comment type="caution">
    <text evidence="2">The sequence shown here is derived from an EMBL/GenBank/DDBJ whole genome shotgun (WGS) entry which is preliminary data.</text>
</comment>
<name>A0A814L4X1_9BILA</name>
<feature type="region of interest" description="Disordered" evidence="1">
    <location>
        <begin position="1"/>
        <end position="24"/>
    </location>
</feature>
<dbReference type="AlphaFoldDB" id="A0A814L4X1"/>
<gene>
    <name evidence="3" type="ORF">JXQ802_LOCUS25908</name>
    <name evidence="2" type="ORF">PYM288_LOCUS17593</name>
</gene>
<reference evidence="2" key="1">
    <citation type="submission" date="2021-02" db="EMBL/GenBank/DDBJ databases">
        <authorList>
            <person name="Nowell W R."/>
        </authorList>
    </citation>
    <scope>NUCLEOTIDE SEQUENCE</scope>
</reference>
<dbReference type="Proteomes" id="UP000663870">
    <property type="component" value="Unassembled WGS sequence"/>
</dbReference>
<evidence type="ECO:0000256" key="1">
    <source>
        <dbReference type="SAM" id="MobiDB-lite"/>
    </source>
</evidence>
<feature type="compositionally biased region" description="Polar residues" evidence="1">
    <location>
        <begin position="15"/>
        <end position="24"/>
    </location>
</feature>
<evidence type="ECO:0000313" key="4">
    <source>
        <dbReference type="Proteomes" id="UP000663854"/>
    </source>
</evidence>
<dbReference type="EMBL" id="CAJNOH010000501">
    <property type="protein sequence ID" value="CAF1059935.1"/>
    <property type="molecule type" value="Genomic_DNA"/>
</dbReference>
<dbReference type="EMBL" id="CAJNOL010000890">
    <property type="protein sequence ID" value="CAF1230270.1"/>
    <property type="molecule type" value="Genomic_DNA"/>
</dbReference>
<protein>
    <submittedName>
        <fullName evidence="2">Uncharacterized protein</fullName>
    </submittedName>
</protein>
<accession>A0A814L4X1</accession>
<dbReference type="Proteomes" id="UP000663854">
    <property type="component" value="Unassembled WGS sequence"/>
</dbReference>
<organism evidence="2 4">
    <name type="scientific">Rotaria sordida</name>
    <dbReference type="NCBI Taxonomy" id="392033"/>
    <lineage>
        <taxon>Eukaryota</taxon>
        <taxon>Metazoa</taxon>
        <taxon>Spiralia</taxon>
        <taxon>Gnathifera</taxon>
        <taxon>Rotifera</taxon>
        <taxon>Eurotatoria</taxon>
        <taxon>Bdelloidea</taxon>
        <taxon>Philodinida</taxon>
        <taxon>Philodinidae</taxon>
        <taxon>Rotaria</taxon>
    </lineage>
</organism>